<accession>A0A133UT29</accession>
<sequence>MKDTLDILKNRGNNVIIHCFSGNMKSLEEVLDRNYYLSFGGIIFRSKKKYRNILKKVPLENLLLETDAPFLAKKKRDRSKPWFIREVAEKIAEIKGSEFSEIWNISGENAREVYDLPINFNEN</sequence>
<dbReference type="GO" id="GO:0016788">
    <property type="term" value="F:hydrolase activity, acting on ester bonds"/>
    <property type="evidence" value="ECO:0007669"/>
    <property type="project" value="InterPro"/>
</dbReference>
<dbReference type="EMBL" id="LHXS01000014">
    <property type="protein sequence ID" value="KXA97394.1"/>
    <property type="molecule type" value="Genomic_DNA"/>
</dbReference>
<dbReference type="SUPFAM" id="SSF51556">
    <property type="entry name" value="Metallo-dependent hydrolases"/>
    <property type="match status" value="1"/>
</dbReference>
<gene>
    <name evidence="1" type="ORF">AKJ38_01285</name>
</gene>
<dbReference type="AlphaFoldDB" id="A0A133UT29"/>
<dbReference type="PANTHER" id="PTHR46124">
    <property type="entry name" value="D-AMINOACYL-TRNA DEACYLASE"/>
    <property type="match status" value="1"/>
</dbReference>
<dbReference type="Proteomes" id="UP000070414">
    <property type="component" value="Unassembled WGS sequence"/>
</dbReference>
<evidence type="ECO:0000313" key="1">
    <source>
        <dbReference type="EMBL" id="KXA97394.1"/>
    </source>
</evidence>
<dbReference type="InterPro" id="IPR032466">
    <property type="entry name" value="Metal_Hydrolase"/>
</dbReference>
<evidence type="ECO:0000313" key="2">
    <source>
        <dbReference type="Proteomes" id="UP000070414"/>
    </source>
</evidence>
<protein>
    <recommendedName>
        <fullName evidence="3">Hydrolase TatD</fullName>
    </recommendedName>
</protein>
<dbReference type="PANTHER" id="PTHR46124:SF2">
    <property type="entry name" value="D-AMINOACYL-TRNA DEACYLASE"/>
    <property type="match status" value="1"/>
</dbReference>
<reference evidence="1 2" key="1">
    <citation type="journal article" date="2016" name="Sci. Rep.">
        <title>Metabolic traits of an uncultured archaeal lineage -MSBL1- from brine pools of the Red Sea.</title>
        <authorList>
            <person name="Mwirichia R."/>
            <person name="Alam I."/>
            <person name="Rashid M."/>
            <person name="Vinu M."/>
            <person name="Ba-Alawi W."/>
            <person name="Anthony Kamau A."/>
            <person name="Kamanda Ngugi D."/>
            <person name="Goker M."/>
            <person name="Klenk H.P."/>
            <person name="Bajic V."/>
            <person name="Stingl U."/>
        </authorList>
    </citation>
    <scope>NUCLEOTIDE SEQUENCE [LARGE SCALE GENOMIC DNA]</scope>
    <source>
        <strain evidence="1">SCGC-AAA259I14</strain>
    </source>
</reference>
<dbReference type="InterPro" id="IPR001130">
    <property type="entry name" value="TatD-like"/>
</dbReference>
<proteinExistence type="predicted"/>
<evidence type="ECO:0008006" key="3">
    <source>
        <dbReference type="Google" id="ProtNLM"/>
    </source>
</evidence>
<dbReference type="Pfam" id="PF01026">
    <property type="entry name" value="TatD_DNase"/>
    <property type="match status" value="1"/>
</dbReference>
<comment type="caution">
    <text evidence="1">The sequence shown here is derived from an EMBL/GenBank/DDBJ whole genome shotgun (WGS) entry which is preliminary data.</text>
</comment>
<name>A0A133UT29_9EURY</name>
<dbReference type="Gene3D" id="3.20.20.140">
    <property type="entry name" value="Metal-dependent hydrolases"/>
    <property type="match status" value="1"/>
</dbReference>
<organism evidence="1 2">
    <name type="scientific">candidate division MSBL1 archaeon SCGC-AAA259I14</name>
    <dbReference type="NCBI Taxonomy" id="1698268"/>
    <lineage>
        <taxon>Archaea</taxon>
        <taxon>Methanobacteriati</taxon>
        <taxon>Methanobacteriota</taxon>
        <taxon>candidate division MSBL1</taxon>
    </lineage>
</organism>
<keyword evidence="2" id="KW-1185">Reference proteome</keyword>